<dbReference type="GO" id="GO:0006207">
    <property type="term" value="P:'de novo' pyrimidine nucleobase biosynthetic process"/>
    <property type="evidence" value="ECO:0007669"/>
    <property type="project" value="InterPro"/>
</dbReference>
<evidence type="ECO:0000313" key="5">
    <source>
        <dbReference type="EMBL" id="KAF3326728.1"/>
    </source>
</evidence>
<evidence type="ECO:0000256" key="1">
    <source>
        <dbReference type="ARBA" id="ARBA00004725"/>
    </source>
</evidence>
<gene>
    <name evidence="5" type="ORF">FCM35_KLT08358</name>
</gene>
<dbReference type="PANTHER" id="PTHR19278:SF9">
    <property type="entry name" value="URIDINE 5'-MONOPHOSPHATE SYNTHASE"/>
    <property type="match status" value="1"/>
</dbReference>
<organism evidence="5 6">
    <name type="scientific">Carex littledalei</name>
    <dbReference type="NCBI Taxonomy" id="544730"/>
    <lineage>
        <taxon>Eukaryota</taxon>
        <taxon>Viridiplantae</taxon>
        <taxon>Streptophyta</taxon>
        <taxon>Embryophyta</taxon>
        <taxon>Tracheophyta</taxon>
        <taxon>Spermatophyta</taxon>
        <taxon>Magnoliopsida</taxon>
        <taxon>Liliopsida</taxon>
        <taxon>Poales</taxon>
        <taxon>Cyperaceae</taxon>
        <taxon>Cyperoideae</taxon>
        <taxon>Cariceae</taxon>
        <taxon>Carex</taxon>
        <taxon>Carex subgen. Euthyceras</taxon>
    </lineage>
</organism>
<dbReference type="Proteomes" id="UP000623129">
    <property type="component" value="Unassembled WGS sequence"/>
</dbReference>
<dbReference type="Pfam" id="PF00215">
    <property type="entry name" value="OMPdecase"/>
    <property type="match status" value="1"/>
</dbReference>
<evidence type="ECO:0000313" key="6">
    <source>
        <dbReference type="Proteomes" id="UP000623129"/>
    </source>
</evidence>
<evidence type="ECO:0000256" key="3">
    <source>
        <dbReference type="ARBA" id="ARBA00023239"/>
    </source>
</evidence>
<dbReference type="InterPro" id="IPR011060">
    <property type="entry name" value="RibuloseP-bd_barrel"/>
</dbReference>
<sequence length="112" mass="12074">MSSVGGGKREGGRERKFGFLKVRNFLDANRSVAVPKPAAEVAVKAPARVRVPYGERAKLSKNPAGKRLFEVMEAKKTNLCVAADVATAKELLEIADKVGPEICLLKTHVDIS</sequence>
<dbReference type="GO" id="GO:0004590">
    <property type="term" value="F:orotidine-5'-phosphate decarboxylase activity"/>
    <property type="evidence" value="ECO:0007669"/>
    <property type="project" value="InterPro"/>
</dbReference>
<reference evidence="5" key="1">
    <citation type="submission" date="2020-01" db="EMBL/GenBank/DDBJ databases">
        <title>Genome sequence of Kobresia littledalei, the first chromosome-level genome in the family Cyperaceae.</title>
        <authorList>
            <person name="Qu G."/>
        </authorList>
    </citation>
    <scope>NUCLEOTIDE SEQUENCE</scope>
    <source>
        <strain evidence="5">C.B.Clarke</strain>
        <tissue evidence="5">Leaf</tissue>
    </source>
</reference>
<dbReference type="InterPro" id="IPR013785">
    <property type="entry name" value="Aldolase_TIM"/>
</dbReference>
<dbReference type="Gene3D" id="3.20.20.70">
    <property type="entry name" value="Aldolase class I"/>
    <property type="match status" value="1"/>
</dbReference>
<dbReference type="InterPro" id="IPR001754">
    <property type="entry name" value="OMPdeCOase_dom"/>
</dbReference>
<keyword evidence="6" id="KW-1185">Reference proteome</keyword>
<dbReference type="GO" id="GO:0006222">
    <property type="term" value="P:UMP biosynthetic process"/>
    <property type="evidence" value="ECO:0007669"/>
    <property type="project" value="TreeGrafter"/>
</dbReference>
<feature type="domain" description="Orotidine 5'-phosphate decarboxylase" evidence="4">
    <location>
        <begin position="77"/>
        <end position="111"/>
    </location>
</feature>
<protein>
    <submittedName>
        <fullName evidence="5">Uridine 5'-monophosphate synthase</fullName>
    </submittedName>
</protein>
<dbReference type="GO" id="GO:0004588">
    <property type="term" value="F:orotate phosphoribosyltransferase activity"/>
    <property type="evidence" value="ECO:0007669"/>
    <property type="project" value="TreeGrafter"/>
</dbReference>
<dbReference type="OrthoDB" id="10263753at2759"/>
<dbReference type="EMBL" id="SWLB01000018">
    <property type="protein sequence ID" value="KAF3326728.1"/>
    <property type="molecule type" value="Genomic_DNA"/>
</dbReference>
<name>A0A833VKF1_9POAL</name>
<keyword evidence="3" id="KW-0456">Lyase</keyword>
<dbReference type="PANTHER" id="PTHR19278">
    <property type="entry name" value="OROTATE PHOSPHORIBOSYLTRANSFERASE"/>
    <property type="match status" value="1"/>
</dbReference>
<comment type="pathway">
    <text evidence="1">Pyrimidine metabolism; UMP biosynthesis via de novo pathway.</text>
</comment>
<keyword evidence="2" id="KW-0665">Pyrimidine biosynthesis</keyword>
<evidence type="ECO:0000259" key="4">
    <source>
        <dbReference type="Pfam" id="PF00215"/>
    </source>
</evidence>
<comment type="caution">
    <text evidence="5">The sequence shown here is derived from an EMBL/GenBank/DDBJ whole genome shotgun (WGS) entry which is preliminary data.</text>
</comment>
<proteinExistence type="predicted"/>
<accession>A0A833VKF1</accession>
<dbReference type="SUPFAM" id="SSF51366">
    <property type="entry name" value="Ribulose-phoshate binding barrel"/>
    <property type="match status" value="1"/>
</dbReference>
<dbReference type="AlphaFoldDB" id="A0A833VKF1"/>
<evidence type="ECO:0000256" key="2">
    <source>
        <dbReference type="ARBA" id="ARBA00022975"/>
    </source>
</evidence>